<dbReference type="InterPro" id="IPR050109">
    <property type="entry name" value="HTH-type_TetR-like_transc_reg"/>
</dbReference>
<organism evidence="7 8">
    <name type="scientific">Parafrankia colletiae</name>
    <dbReference type="NCBI Taxonomy" id="573497"/>
    <lineage>
        <taxon>Bacteria</taxon>
        <taxon>Bacillati</taxon>
        <taxon>Actinomycetota</taxon>
        <taxon>Actinomycetes</taxon>
        <taxon>Frankiales</taxon>
        <taxon>Frankiaceae</taxon>
        <taxon>Parafrankia</taxon>
    </lineage>
</organism>
<feature type="compositionally biased region" description="Low complexity" evidence="5">
    <location>
        <begin position="218"/>
        <end position="227"/>
    </location>
</feature>
<keyword evidence="8" id="KW-1185">Reference proteome</keyword>
<evidence type="ECO:0000256" key="2">
    <source>
        <dbReference type="ARBA" id="ARBA00023125"/>
    </source>
</evidence>
<dbReference type="Pfam" id="PF21313">
    <property type="entry name" value="EthR_C"/>
    <property type="match status" value="1"/>
</dbReference>
<dbReference type="Proteomes" id="UP000179627">
    <property type="component" value="Unassembled WGS sequence"/>
</dbReference>
<evidence type="ECO:0000256" key="4">
    <source>
        <dbReference type="PROSITE-ProRule" id="PRU00335"/>
    </source>
</evidence>
<accession>A0A1S1Q9J1</accession>
<dbReference type="RefSeq" id="WP_071089316.1">
    <property type="nucleotide sequence ID" value="NZ_MBLM01000152.1"/>
</dbReference>
<name>A0A1S1Q9J1_9ACTN</name>
<dbReference type="PANTHER" id="PTHR30055">
    <property type="entry name" value="HTH-TYPE TRANSCRIPTIONAL REGULATOR RUTR"/>
    <property type="match status" value="1"/>
</dbReference>
<dbReference type="InterPro" id="IPR001647">
    <property type="entry name" value="HTH_TetR"/>
</dbReference>
<dbReference type="GO" id="GO:0003700">
    <property type="term" value="F:DNA-binding transcription factor activity"/>
    <property type="evidence" value="ECO:0007669"/>
    <property type="project" value="TreeGrafter"/>
</dbReference>
<feature type="domain" description="HTH tetR-type" evidence="6">
    <location>
        <begin position="25"/>
        <end position="85"/>
    </location>
</feature>
<sequence>MIDQGTLPRAAEFARVARRRRRQPVEAEREILRAATEMIGSDTGAPMTVAALMSRTGLGRSAFYAYFRDLPDLLRRLLHEIEGELAATSAGWFDGTGDPAEDCLRSTRVLVGVHRRHGLVLSAIADAAAADPDLAARYRQMAVDGFADAVTERISRERARGRVTAEQEPQSARALMAMTDAYLRETLGRHPRADPVDVVRTLTLVWTQALYGQVPADGYAPPARAGTAGTGGPGTMRPSDEPVPPPAGPAGPGGAGAPRPIPGRRNS</sequence>
<protein>
    <submittedName>
        <fullName evidence="7">TetR family transcriptional regulator</fullName>
    </submittedName>
</protein>
<dbReference type="GO" id="GO:0000976">
    <property type="term" value="F:transcription cis-regulatory region binding"/>
    <property type="evidence" value="ECO:0007669"/>
    <property type="project" value="TreeGrafter"/>
</dbReference>
<dbReference type="Gene3D" id="1.10.357.10">
    <property type="entry name" value="Tetracycline Repressor, domain 2"/>
    <property type="match status" value="1"/>
</dbReference>
<keyword evidence="2 4" id="KW-0238">DNA-binding</keyword>
<feature type="DNA-binding region" description="H-T-H motif" evidence="4">
    <location>
        <begin position="48"/>
        <end position="67"/>
    </location>
</feature>
<proteinExistence type="predicted"/>
<dbReference type="AlphaFoldDB" id="A0A1S1Q9J1"/>
<dbReference type="SUPFAM" id="SSF46689">
    <property type="entry name" value="Homeodomain-like"/>
    <property type="match status" value="1"/>
</dbReference>
<dbReference type="InterPro" id="IPR049397">
    <property type="entry name" value="EthR_C"/>
</dbReference>
<evidence type="ECO:0000313" key="8">
    <source>
        <dbReference type="Proteomes" id="UP000179627"/>
    </source>
</evidence>
<evidence type="ECO:0000256" key="5">
    <source>
        <dbReference type="SAM" id="MobiDB-lite"/>
    </source>
</evidence>
<keyword evidence="1" id="KW-0805">Transcription regulation</keyword>
<keyword evidence="3" id="KW-0804">Transcription</keyword>
<dbReference type="InterPro" id="IPR036271">
    <property type="entry name" value="Tet_transcr_reg_TetR-rel_C_sf"/>
</dbReference>
<dbReference type="Gene3D" id="1.10.10.60">
    <property type="entry name" value="Homeodomain-like"/>
    <property type="match status" value="1"/>
</dbReference>
<comment type="caution">
    <text evidence="7">The sequence shown here is derived from an EMBL/GenBank/DDBJ whole genome shotgun (WGS) entry which is preliminary data.</text>
</comment>
<reference evidence="8" key="1">
    <citation type="submission" date="2016-07" db="EMBL/GenBank/DDBJ databases">
        <title>Sequence Frankia sp. strain CcI1.17.</title>
        <authorList>
            <person name="Ghodhbane-Gtari F."/>
            <person name="Swanson E."/>
            <person name="Gueddou A."/>
            <person name="Morris K."/>
            <person name="Hezbri K."/>
            <person name="Ktari A."/>
            <person name="Nouioui I."/>
            <person name="Abebe-Akele F."/>
            <person name="Simpson S."/>
            <person name="Thomas K."/>
            <person name="Gtari M."/>
            <person name="Tisa L.S."/>
            <person name="Hurst S."/>
        </authorList>
    </citation>
    <scope>NUCLEOTIDE SEQUENCE [LARGE SCALE GENOMIC DNA]</scope>
    <source>
        <strain evidence="8">Cc1.17</strain>
    </source>
</reference>
<evidence type="ECO:0000313" key="7">
    <source>
        <dbReference type="EMBL" id="OHV30630.1"/>
    </source>
</evidence>
<dbReference type="EMBL" id="MBLM01000152">
    <property type="protein sequence ID" value="OHV30630.1"/>
    <property type="molecule type" value="Genomic_DNA"/>
</dbReference>
<feature type="region of interest" description="Disordered" evidence="5">
    <location>
        <begin position="216"/>
        <end position="267"/>
    </location>
</feature>
<evidence type="ECO:0000256" key="3">
    <source>
        <dbReference type="ARBA" id="ARBA00023163"/>
    </source>
</evidence>
<dbReference type="PROSITE" id="PS50977">
    <property type="entry name" value="HTH_TETR_2"/>
    <property type="match status" value="1"/>
</dbReference>
<dbReference type="InterPro" id="IPR009057">
    <property type="entry name" value="Homeodomain-like_sf"/>
</dbReference>
<gene>
    <name evidence="7" type="ORF">CC117_06830</name>
</gene>
<dbReference type="SUPFAM" id="SSF48498">
    <property type="entry name" value="Tetracyclin repressor-like, C-terminal domain"/>
    <property type="match status" value="1"/>
</dbReference>
<evidence type="ECO:0000256" key="1">
    <source>
        <dbReference type="ARBA" id="ARBA00023015"/>
    </source>
</evidence>
<dbReference type="OrthoDB" id="7186647at2"/>
<evidence type="ECO:0000259" key="6">
    <source>
        <dbReference type="PROSITE" id="PS50977"/>
    </source>
</evidence>
<dbReference type="PANTHER" id="PTHR30055:SF238">
    <property type="entry name" value="MYCOFACTOCIN BIOSYNTHESIS TRANSCRIPTIONAL REGULATOR MFTR-RELATED"/>
    <property type="match status" value="1"/>
</dbReference>